<reference evidence="2" key="1">
    <citation type="journal article" date="2020" name="mSystems">
        <title>Genome- and Community-Level Interaction Insights into Carbon Utilization and Element Cycling Functions of Hydrothermarchaeota in Hydrothermal Sediment.</title>
        <authorList>
            <person name="Zhou Z."/>
            <person name="Liu Y."/>
            <person name="Xu W."/>
            <person name="Pan J."/>
            <person name="Luo Z.H."/>
            <person name="Li M."/>
        </authorList>
    </citation>
    <scope>NUCLEOTIDE SEQUENCE [LARGE SCALE GENOMIC DNA]</scope>
    <source>
        <strain evidence="2">HyVt-443</strain>
    </source>
</reference>
<feature type="transmembrane region" description="Helical" evidence="1">
    <location>
        <begin position="6"/>
        <end position="22"/>
    </location>
</feature>
<dbReference type="EMBL" id="DRKP01000044">
    <property type="protein sequence ID" value="HEB95433.1"/>
    <property type="molecule type" value="Genomic_DNA"/>
</dbReference>
<dbReference type="Proteomes" id="UP000886251">
    <property type="component" value="Unassembled WGS sequence"/>
</dbReference>
<comment type="caution">
    <text evidence="2">The sequence shown here is derived from an EMBL/GenBank/DDBJ whole genome shotgun (WGS) entry which is preliminary data.</text>
</comment>
<protein>
    <submittedName>
        <fullName evidence="2">Uncharacterized protein</fullName>
    </submittedName>
</protein>
<gene>
    <name evidence="2" type="ORF">ENI96_03240</name>
</gene>
<name>A0A831W4B7_9GAMM</name>
<keyword evidence="1" id="KW-0812">Transmembrane</keyword>
<evidence type="ECO:0000313" key="2">
    <source>
        <dbReference type="EMBL" id="HEB95433.1"/>
    </source>
</evidence>
<dbReference type="AlphaFoldDB" id="A0A831W4B7"/>
<sequence>MKIKPFFLILLVLIAGILYIYLESDTRPKKGMTATPRQYIEMVEKDKARRLQAERGKQEPAQSR</sequence>
<keyword evidence="1" id="KW-0472">Membrane</keyword>
<keyword evidence="1" id="KW-1133">Transmembrane helix</keyword>
<proteinExistence type="predicted"/>
<accession>A0A831W4B7</accession>
<evidence type="ECO:0000256" key="1">
    <source>
        <dbReference type="SAM" id="Phobius"/>
    </source>
</evidence>
<organism evidence="2">
    <name type="scientific">Sedimenticola thiotaurini</name>
    <dbReference type="NCBI Taxonomy" id="1543721"/>
    <lineage>
        <taxon>Bacteria</taxon>
        <taxon>Pseudomonadati</taxon>
        <taxon>Pseudomonadota</taxon>
        <taxon>Gammaproteobacteria</taxon>
        <taxon>Chromatiales</taxon>
        <taxon>Sedimenticolaceae</taxon>
        <taxon>Sedimenticola</taxon>
    </lineage>
</organism>